<dbReference type="GO" id="GO:0004519">
    <property type="term" value="F:endonuclease activity"/>
    <property type="evidence" value="ECO:0007669"/>
    <property type="project" value="UniProtKB-KW"/>
</dbReference>
<dbReference type="Proteomes" id="UP001595384">
    <property type="component" value="Unassembled WGS sequence"/>
</dbReference>
<evidence type="ECO:0000313" key="3">
    <source>
        <dbReference type="EMBL" id="MFC3023654.1"/>
    </source>
</evidence>
<dbReference type="InterPro" id="IPR036691">
    <property type="entry name" value="Endo/exonu/phosph_ase_sf"/>
</dbReference>
<evidence type="ECO:0000256" key="1">
    <source>
        <dbReference type="SAM" id="SignalP"/>
    </source>
</evidence>
<dbReference type="Gene3D" id="3.60.10.10">
    <property type="entry name" value="Endonuclease/exonuclease/phosphatase"/>
    <property type="match status" value="1"/>
</dbReference>
<dbReference type="PROSITE" id="PS51841">
    <property type="entry name" value="LTD"/>
    <property type="match status" value="1"/>
</dbReference>
<dbReference type="Pfam" id="PF03372">
    <property type="entry name" value="Exo_endo_phos"/>
    <property type="match status" value="1"/>
</dbReference>
<reference evidence="4" key="1">
    <citation type="journal article" date="2019" name="Int. J. Syst. Evol. Microbiol.">
        <title>The Global Catalogue of Microorganisms (GCM) 10K type strain sequencing project: providing services to taxonomists for standard genome sequencing and annotation.</title>
        <authorList>
            <consortium name="The Broad Institute Genomics Platform"/>
            <consortium name="The Broad Institute Genome Sequencing Center for Infectious Disease"/>
            <person name="Wu L."/>
            <person name="Ma J."/>
        </authorList>
    </citation>
    <scope>NUCLEOTIDE SEQUENCE [LARGE SCALE GENOMIC DNA]</scope>
    <source>
        <strain evidence="4">KCTC 62784</strain>
    </source>
</reference>
<evidence type="ECO:0000313" key="4">
    <source>
        <dbReference type="Proteomes" id="UP001595384"/>
    </source>
</evidence>
<comment type="caution">
    <text evidence="3">The sequence shown here is derived from an EMBL/GenBank/DDBJ whole genome shotgun (WGS) entry which is preliminary data.</text>
</comment>
<keyword evidence="1" id="KW-0732">Signal</keyword>
<feature type="chain" id="PRO_5046633980" evidence="1">
    <location>
        <begin position="24"/>
        <end position="847"/>
    </location>
</feature>
<dbReference type="SUPFAM" id="SSF56219">
    <property type="entry name" value="DNase I-like"/>
    <property type="match status" value="1"/>
</dbReference>
<protein>
    <submittedName>
        <fullName evidence="3">ExeM/NucH family extracellular endonuclease</fullName>
    </submittedName>
</protein>
<feature type="domain" description="LTD" evidence="2">
    <location>
        <begin position="15"/>
        <end position="150"/>
    </location>
</feature>
<feature type="signal peptide" evidence="1">
    <location>
        <begin position="1"/>
        <end position="23"/>
    </location>
</feature>
<accession>A0ABV7C908</accession>
<dbReference type="Pfam" id="PF00932">
    <property type="entry name" value="LTD"/>
    <property type="match status" value="1"/>
</dbReference>
<dbReference type="SUPFAM" id="SSF74853">
    <property type="entry name" value="Lamin A/C globular tail domain"/>
    <property type="match status" value="1"/>
</dbReference>
<dbReference type="CDD" id="cd04486">
    <property type="entry name" value="YhcR_OBF_like"/>
    <property type="match status" value="1"/>
</dbReference>
<dbReference type="RefSeq" id="WP_123017005.1">
    <property type="nucleotide sequence ID" value="NZ_AP024911.1"/>
</dbReference>
<dbReference type="EMBL" id="JBHRSE010000049">
    <property type="protein sequence ID" value="MFC3023654.1"/>
    <property type="molecule type" value="Genomic_DNA"/>
</dbReference>
<dbReference type="PANTHER" id="PTHR42834:SF1">
    <property type="entry name" value="ENDONUCLEASE_EXONUCLEASE_PHOSPHATASE FAMILY PROTEIN (AFU_ORTHOLOGUE AFUA_3G09210)"/>
    <property type="match status" value="1"/>
</dbReference>
<dbReference type="InterPro" id="IPR001322">
    <property type="entry name" value="Lamin_tail_dom"/>
</dbReference>
<dbReference type="InterPro" id="IPR036415">
    <property type="entry name" value="Lamin_tail_dom_sf"/>
</dbReference>
<dbReference type="InterPro" id="IPR047971">
    <property type="entry name" value="ExeM-like"/>
</dbReference>
<gene>
    <name evidence="3" type="ORF">ACFODT_07440</name>
</gene>
<proteinExistence type="predicted"/>
<name>A0ABV7C908_9VIBR</name>
<evidence type="ECO:0000259" key="2">
    <source>
        <dbReference type="PROSITE" id="PS51841"/>
    </source>
</evidence>
<dbReference type="PANTHER" id="PTHR42834">
    <property type="entry name" value="ENDONUCLEASE/EXONUCLEASE/PHOSPHATASE FAMILY PROTEIN (AFU_ORTHOLOGUE AFUA_3G09210)"/>
    <property type="match status" value="1"/>
</dbReference>
<keyword evidence="3" id="KW-0378">Hydrolase</keyword>
<keyword evidence="3" id="KW-0255">Endonuclease</keyword>
<sequence length="847" mass="93637">MNQRYQLLLWGGLATSLAFQVQADVLISEYIEGSGYNKAIEITNTGEQSVSLDGYTLQKATNGATSWRNTLSLAGYELASKQTLVVVNSRATDELLSKADITNNTITGFNGNDPIGLFYNGALHDVIGVVGSDSYWGQDVTLVRQTTQASRDYQPDQWQEYGKDEFADLGAWTPPSDGGTDPQFTCRLPSGAFPNFTAIHAIQGPGDRSPFVPSGATQSPDDYYVKGVVTAVTGNITKGFYLQSLQADSDMRTSEGLFVFTDQAQTNLNPGDVVCVHGKVREYYQLTEFVPNEDQWRVVDQQQVPAAQAVHISADDASFAQTLERYEGMLVRLPRSLDMRVTRVFGYDYDAYRNNMALSQGQVNYHPNQFDPAGSAQSKQVQATNQQRVLVVETDKPAPDGVIPYYPDFARTDGNQDGSADDYLRINDTLFNLEGIVTYTYSNYRLLATNTIDGQDIVHNTPRTESPQVNAGDLRIASFNVLNYFNSPFNGDANRFGDNRGASSYGEFELQQEKIVTALDHLDADIVGLMEIENNGFGQGAAIRQLVEQLNLRQNEQDKYTFVTIDSNQDGMMDEDDSVGTDAIAVGLIYRPSKVALQTKRVIAMPEQKAPPIYDANGELIDNGKHQQRDSLAATFRVTTTGNELTVAVNHFKSKGSKCWEDNAPVSQGGQAGQDPDLQGSCEDFRVAAAVALGKALQNMPGDKVILGDLNSYAKEDPILVLTDYSPEHYDKVIHAARNTYIDGQLQFGDEGAQITHSYGYLNAVPMFHPLSWSYSYNNEVGNLDHVLISKHLAPFVVDANEWHINADESTLFDYRDEYKGSNLPRYGDQFRSSDHNPAVLELRFSQ</sequence>
<dbReference type="NCBIfam" id="NF033681">
    <property type="entry name" value="ExeM_NucH_DNase"/>
    <property type="match status" value="1"/>
</dbReference>
<dbReference type="InterPro" id="IPR005135">
    <property type="entry name" value="Endo/exonuclease/phosphatase"/>
</dbReference>
<organism evidence="3 4">
    <name type="scientific">Vibrio zhugei</name>
    <dbReference type="NCBI Taxonomy" id="2479546"/>
    <lineage>
        <taxon>Bacteria</taxon>
        <taxon>Pseudomonadati</taxon>
        <taxon>Pseudomonadota</taxon>
        <taxon>Gammaproteobacteria</taxon>
        <taxon>Vibrionales</taxon>
        <taxon>Vibrionaceae</taxon>
        <taxon>Vibrio</taxon>
    </lineage>
</organism>
<keyword evidence="3" id="KW-0540">Nuclease</keyword>
<keyword evidence="4" id="KW-1185">Reference proteome</keyword>